<dbReference type="InterPro" id="IPR027417">
    <property type="entry name" value="P-loop_NTPase"/>
</dbReference>
<dbReference type="InterPro" id="IPR058519">
    <property type="entry name" value="DUF8206"/>
</dbReference>
<accession>A0A813P0S0</accession>
<comment type="caution">
    <text evidence="2">The sequence shown here is derived from an EMBL/GenBank/DDBJ whole genome shotgun (WGS) entry which is preliminary data.</text>
</comment>
<proteinExistence type="predicted"/>
<feature type="domain" description="DUF8206" evidence="1">
    <location>
        <begin position="338"/>
        <end position="416"/>
    </location>
</feature>
<gene>
    <name evidence="2" type="ORF">XAT740_LOCUS187</name>
</gene>
<dbReference type="PANTHER" id="PTHR32046">
    <property type="entry name" value="G DOMAIN-CONTAINING PROTEIN"/>
    <property type="match status" value="1"/>
</dbReference>
<dbReference type="AlphaFoldDB" id="A0A813P0S0"/>
<name>A0A813P0S0_ADIRI</name>
<dbReference type="Proteomes" id="UP000663828">
    <property type="component" value="Unassembled WGS sequence"/>
</dbReference>
<evidence type="ECO:0000259" key="1">
    <source>
        <dbReference type="Pfam" id="PF26633"/>
    </source>
</evidence>
<keyword evidence="3" id="KW-1185">Reference proteome</keyword>
<dbReference type="EMBL" id="CAJNOR010000005">
    <property type="protein sequence ID" value="CAF0746512.1"/>
    <property type="molecule type" value="Genomic_DNA"/>
</dbReference>
<protein>
    <recommendedName>
        <fullName evidence="1">DUF8206 domain-containing protein</fullName>
    </recommendedName>
</protein>
<organism evidence="2 3">
    <name type="scientific">Adineta ricciae</name>
    <name type="common">Rotifer</name>
    <dbReference type="NCBI Taxonomy" id="249248"/>
    <lineage>
        <taxon>Eukaryota</taxon>
        <taxon>Metazoa</taxon>
        <taxon>Spiralia</taxon>
        <taxon>Gnathifera</taxon>
        <taxon>Rotifera</taxon>
        <taxon>Eurotatoria</taxon>
        <taxon>Bdelloidea</taxon>
        <taxon>Adinetida</taxon>
        <taxon>Adinetidae</taxon>
        <taxon>Adineta</taxon>
    </lineage>
</organism>
<sequence>MARFNRHRSSESGINIVLLSQTGAGKTTFINALANYLFYSTLDEALNSEMKVLIPASFFISDPASDQNESIRISVGEPSDHEKCQEVGQSSTQICQSYVFLFRNRVLRLIDTPGVGDVRGVDQDTTNCDHILSYLSQYEHLNGICMLFRPNEERLTVGFRFCFKQLLTHLNINAAENLMFVFTSGKTTFYRLGSTTPLIKELLREIKELWSTDIPFNVHNSFTFDNEAFRLLAAHKNNVSVPVHDRTSYDKSWEKSVEETVRLLKKINQCGLHAVRDSLSINTARQLIRQLARPIGEIARLIQENIVQAEQGKQNILNRSTNAVPATIIQKAGKSIPLEYPRTVCTTKDKCTEMITVGTGTKVNYKTHCHSRCYLSGVSAESLGHPILQKCSAIDKKTGQCKNCGCRWSAHMHITYVYETYNTYVKINDCTLRTAMADIDNLVEGLQREQAAIVDICNQLIRFVRKHSMIPYNDDVTQYIRYYIHEEESKYQNGANNKGVLEGLKKMVEDHEQATKLFKETSTNRKFSIADDISDCENVFTLVSKLYDLPINGASIREQVERVQQHQVDVTHQREHIIKPSLYTNTPIVQVLNELNR</sequence>
<dbReference type="Gene3D" id="3.40.50.300">
    <property type="entry name" value="P-loop containing nucleotide triphosphate hydrolases"/>
    <property type="match status" value="1"/>
</dbReference>
<dbReference type="PANTHER" id="PTHR32046:SF11">
    <property type="entry name" value="IMMUNE-ASSOCIATED NUCLEOTIDE-BINDING PROTEIN 10-LIKE"/>
    <property type="match status" value="1"/>
</dbReference>
<dbReference type="SUPFAM" id="SSF52540">
    <property type="entry name" value="P-loop containing nucleoside triphosphate hydrolases"/>
    <property type="match status" value="1"/>
</dbReference>
<evidence type="ECO:0000313" key="3">
    <source>
        <dbReference type="Proteomes" id="UP000663828"/>
    </source>
</evidence>
<evidence type="ECO:0000313" key="2">
    <source>
        <dbReference type="EMBL" id="CAF0746512.1"/>
    </source>
</evidence>
<dbReference type="Pfam" id="PF26633">
    <property type="entry name" value="DUF8206"/>
    <property type="match status" value="1"/>
</dbReference>
<reference evidence="2" key="1">
    <citation type="submission" date="2021-02" db="EMBL/GenBank/DDBJ databases">
        <authorList>
            <person name="Nowell W R."/>
        </authorList>
    </citation>
    <scope>NUCLEOTIDE SEQUENCE</scope>
</reference>